<dbReference type="AlphaFoldDB" id="A0A6A7A8G5"/>
<feature type="compositionally biased region" description="Pro residues" evidence="1">
    <location>
        <begin position="1"/>
        <end position="10"/>
    </location>
</feature>
<evidence type="ECO:0000256" key="1">
    <source>
        <dbReference type="SAM" id="MobiDB-lite"/>
    </source>
</evidence>
<reference evidence="2" key="1">
    <citation type="journal article" date="2020" name="Stud. Mycol.">
        <title>101 Dothideomycetes genomes: a test case for predicting lifestyles and emergence of pathogens.</title>
        <authorList>
            <person name="Haridas S."/>
            <person name="Albert R."/>
            <person name="Binder M."/>
            <person name="Bloem J."/>
            <person name="Labutti K."/>
            <person name="Salamov A."/>
            <person name="Andreopoulos B."/>
            <person name="Baker S."/>
            <person name="Barry K."/>
            <person name="Bills G."/>
            <person name="Bluhm B."/>
            <person name="Cannon C."/>
            <person name="Castanera R."/>
            <person name="Culley D."/>
            <person name="Daum C."/>
            <person name="Ezra D."/>
            <person name="Gonzalez J."/>
            <person name="Henrissat B."/>
            <person name="Kuo A."/>
            <person name="Liang C."/>
            <person name="Lipzen A."/>
            <person name="Lutzoni F."/>
            <person name="Magnuson J."/>
            <person name="Mondo S."/>
            <person name="Nolan M."/>
            <person name="Ohm R."/>
            <person name="Pangilinan J."/>
            <person name="Park H.-J."/>
            <person name="Ramirez L."/>
            <person name="Alfaro M."/>
            <person name="Sun H."/>
            <person name="Tritt A."/>
            <person name="Yoshinaga Y."/>
            <person name="Zwiers L.-H."/>
            <person name="Turgeon B."/>
            <person name="Goodwin S."/>
            <person name="Spatafora J."/>
            <person name="Crous P."/>
            <person name="Grigoriev I."/>
        </authorList>
    </citation>
    <scope>NUCLEOTIDE SEQUENCE</scope>
    <source>
        <strain evidence="2">CBS 113818</strain>
    </source>
</reference>
<accession>A0A6A7A8G5</accession>
<dbReference type="Proteomes" id="UP000799424">
    <property type="component" value="Unassembled WGS sequence"/>
</dbReference>
<proteinExistence type="predicted"/>
<name>A0A6A7A8G5_9PLEO</name>
<feature type="compositionally biased region" description="Basic and acidic residues" evidence="1">
    <location>
        <begin position="89"/>
        <end position="101"/>
    </location>
</feature>
<feature type="region of interest" description="Disordered" evidence="1">
    <location>
        <begin position="1"/>
        <end position="105"/>
    </location>
</feature>
<evidence type="ECO:0000313" key="3">
    <source>
        <dbReference type="Proteomes" id="UP000799424"/>
    </source>
</evidence>
<gene>
    <name evidence="2" type="ORF">CC86DRAFT_454059</name>
</gene>
<dbReference type="EMBL" id="MU006221">
    <property type="protein sequence ID" value="KAF2829453.1"/>
    <property type="molecule type" value="Genomic_DNA"/>
</dbReference>
<sequence>MSTPRAPTPFPSANFITTTTAPRPTHQPNNSLHTISENAIHPTPNQPSSSTTLPPCSSPYAPLKGRRTPNRTFLAPSPCRRFGPSPLSREPRRDAVPREPLHSATSAASVWTASAYISPSMVGSEVSVSTGGFEQDGSGSEDGDDRESLWSDCTSGSLLTAASPSPQPGPAFTRCPAAYGRREREREFDQGSSYSWRS</sequence>
<feature type="region of interest" description="Disordered" evidence="1">
    <location>
        <begin position="121"/>
        <end position="175"/>
    </location>
</feature>
<feature type="compositionally biased region" description="Polar residues" evidence="1">
    <location>
        <begin position="151"/>
        <end position="164"/>
    </location>
</feature>
<keyword evidence="3" id="KW-1185">Reference proteome</keyword>
<evidence type="ECO:0000313" key="2">
    <source>
        <dbReference type="EMBL" id="KAF2829453.1"/>
    </source>
</evidence>
<protein>
    <submittedName>
        <fullName evidence="2">Uncharacterized protein</fullName>
    </submittedName>
</protein>
<feature type="compositionally biased region" description="Polar residues" evidence="1">
    <location>
        <begin position="14"/>
        <end position="37"/>
    </location>
</feature>
<feature type="compositionally biased region" description="Low complexity" evidence="1">
    <location>
        <begin position="47"/>
        <end position="59"/>
    </location>
</feature>
<organism evidence="2 3">
    <name type="scientific">Ophiobolus disseminans</name>
    <dbReference type="NCBI Taxonomy" id="1469910"/>
    <lineage>
        <taxon>Eukaryota</taxon>
        <taxon>Fungi</taxon>
        <taxon>Dikarya</taxon>
        <taxon>Ascomycota</taxon>
        <taxon>Pezizomycotina</taxon>
        <taxon>Dothideomycetes</taxon>
        <taxon>Pleosporomycetidae</taxon>
        <taxon>Pleosporales</taxon>
        <taxon>Pleosporineae</taxon>
        <taxon>Phaeosphaeriaceae</taxon>
        <taxon>Ophiobolus</taxon>
    </lineage>
</organism>